<dbReference type="KEGG" id="hhw:NCTC503_01556"/>
<proteinExistence type="predicted"/>
<sequence>MSNDIEKYGKEGYKLLNIKRDIQKNTGQEICKVELKALDGKIKTLEYDDNCGDEVEKIIFTYLKDKETYS</sequence>
<organism evidence="1 2">
    <name type="scientific">Hathewaya histolytica</name>
    <name type="common">Clostridium histolyticum</name>
    <dbReference type="NCBI Taxonomy" id="1498"/>
    <lineage>
        <taxon>Bacteria</taxon>
        <taxon>Bacillati</taxon>
        <taxon>Bacillota</taxon>
        <taxon>Clostridia</taxon>
        <taxon>Eubacteriales</taxon>
        <taxon>Clostridiaceae</taxon>
        <taxon>Hathewaya</taxon>
    </lineage>
</organism>
<protein>
    <submittedName>
        <fullName evidence="1">Uncharacterized protein</fullName>
    </submittedName>
</protein>
<evidence type="ECO:0000313" key="2">
    <source>
        <dbReference type="Proteomes" id="UP000308489"/>
    </source>
</evidence>
<dbReference type="Proteomes" id="UP000308489">
    <property type="component" value="Chromosome 1"/>
</dbReference>
<dbReference type="RefSeq" id="WP_138210201.1">
    <property type="nucleotide sequence ID" value="NZ_CBCRUQ010000032.1"/>
</dbReference>
<dbReference type="AlphaFoldDB" id="A0A4U9RES0"/>
<gene>
    <name evidence="1" type="ORF">NCTC503_01556</name>
</gene>
<dbReference type="OrthoDB" id="1912156at2"/>
<reference evidence="1 2" key="1">
    <citation type="submission" date="2019-05" db="EMBL/GenBank/DDBJ databases">
        <authorList>
            <consortium name="Pathogen Informatics"/>
        </authorList>
    </citation>
    <scope>NUCLEOTIDE SEQUENCE [LARGE SCALE GENOMIC DNA]</scope>
    <source>
        <strain evidence="1 2">NCTC503</strain>
    </source>
</reference>
<dbReference type="EMBL" id="LR590481">
    <property type="protein sequence ID" value="VTQ90199.1"/>
    <property type="molecule type" value="Genomic_DNA"/>
</dbReference>
<keyword evidence="2" id="KW-1185">Reference proteome</keyword>
<name>A0A4U9RES0_HATHI</name>
<accession>A0A4U9RES0</accession>
<evidence type="ECO:0000313" key="1">
    <source>
        <dbReference type="EMBL" id="VTQ90199.1"/>
    </source>
</evidence>